<accession>A0A1Y2I2E5</accession>
<dbReference type="EMBL" id="MCFL01000005">
    <property type="protein sequence ID" value="ORZ39582.1"/>
    <property type="molecule type" value="Genomic_DNA"/>
</dbReference>
<name>A0A1Y2I2E5_9FUNG</name>
<proteinExistence type="predicted"/>
<comment type="caution">
    <text evidence="1">The sequence shown here is derived from an EMBL/GenBank/DDBJ whole genome shotgun (WGS) entry which is preliminary data.</text>
</comment>
<evidence type="ECO:0000313" key="1">
    <source>
        <dbReference type="EMBL" id="ORZ39582.1"/>
    </source>
</evidence>
<keyword evidence="2" id="KW-1185">Reference proteome</keyword>
<feature type="non-terminal residue" evidence="1">
    <location>
        <position position="103"/>
    </location>
</feature>
<sequence>MTMSSSILRSAARLLHSSAPATAQLSATRRAAEAVAAASATRIHQSQWRPLPASRKWPRIRPPRLSCPHQHMARPVCRLLREWNSRPSRVLGLKLLQSLRRPT</sequence>
<gene>
    <name evidence="1" type="ORF">BCR44DRAFT_1426811</name>
</gene>
<evidence type="ECO:0000313" key="2">
    <source>
        <dbReference type="Proteomes" id="UP000193411"/>
    </source>
</evidence>
<protein>
    <submittedName>
        <fullName evidence="1">Uncharacterized protein</fullName>
    </submittedName>
</protein>
<organism evidence="1 2">
    <name type="scientific">Catenaria anguillulae PL171</name>
    <dbReference type="NCBI Taxonomy" id="765915"/>
    <lineage>
        <taxon>Eukaryota</taxon>
        <taxon>Fungi</taxon>
        <taxon>Fungi incertae sedis</taxon>
        <taxon>Blastocladiomycota</taxon>
        <taxon>Blastocladiomycetes</taxon>
        <taxon>Blastocladiales</taxon>
        <taxon>Catenariaceae</taxon>
        <taxon>Catenaria</taxon>
    </lineage>
</organism>
<dbReference type="AlphaFoldDB" id="A0A1Y2I2E5"/>
<reference evidence="1 2" key="1">
    <citation type="submission" date="2016-07" db="EMBL/GenBank/DDBJ databases">
        <title>Pervasive Adenine N6-methylation of Active Genes in Fungi.</title>
        <authorList>
            <consortium name="DOE Joint Genome Institute"/>
            <person name="Mondo S.J."/>
            <person name="Dannebaum R.O."/>
            <person name="Kuo R.C."/>
            <person name="Labutti K."/>
            <person name="Haridas S."/>
            <person name="Kuo A."/>
            <person name="Salamov A."/>
            <person name="Ahrendt S.R."/>
            <person name="Lipzen A."/>
            <person name="Sullivan W."/>
            <person name="Andreopoulos W.B."/>
            <person name="Clum A."/>
            <person name="Lindquist E."/>
            <person name="Daum C."/>
            <person name="Ramamoorthy G.K."/>
            <person name="Gryganskyi A."/>
            <person name="Culley D."/>
            <person name="Magnuson J.K."/>
            <person name="James T.Y."/>
            <person name="O'Malley M.A."/>
            <person name="Stajich J.E."/>
            <person name="Spatafora J.W."/>
            <person name="Visel A."/>
            <person name="Grigoriev I.V."/>
        </authorList>
    </citation>
    <scope>NUCLEOTIDE SEQUENCE [LARGE SCALE GENOMIC DNA]</scope>
    <source>
        <strain evidence="1 2">PL171</strain>
    </source>
</reference>
<dbReference type="Proteomes" id="UP000193411">
    <property type="component" value="Unassembled WGS sequence"/>
</dbReference>